<dbReference type="AlphaFoldDB" id="A0A3Q9FQC9"/>
<dbReference type="Proteomes" id="UP000267268">
    <property type="component" value="Chromosome 1"/>
</dbReference>
<gene>
    <name evidence="2" type="ORF">EI427_15400</name>
</gene>
<sequence>MKIIKIFLIISSVLLSFTNASADNDPLNKPKVWSMLQESPSDASLWAAYVGKSWVCMTITEKDKIATWKTFLKENKAEVVANVGSSAIHLTADQQKTIKEEVFEESDDFWEGEVLQSQIKLDEVTKEEVELKEHFEQMEQRMVATPSVITILSRNLRENFILIDDEFRMEFESLGLEYNGYWDTYPNGKYSPERWVYERNVELKAKKKIEFEKIKMSMLASVTSSKEGN</sequence>
<keyword evidence="1" id="KW-0732">Signal</keyword>
<evidence type="ECO:0000256" key="1">
    <source>
        <dbReference type="SAM" id="SignalP"/>
    </source>
</evidence>
<accession>A0A3Q9FQC9</accession>
<dbReference type="KEGG" id="fll:EI427_15400"/>
<keyword evidence="3" id="KW-1185">Reference proteome</keyword>
<feature type="chain" id="PRO_5018596760" description="YARHG domain-containing protein" evidence="1">
    <location>
        <begin position="23"/>
        <end position="229"/>
    </location>
</feature>
<evidence type="ECO:0008006" key="4">
    <source>
        <dbReference type="Google" id="ProtNLM"/>
    </source>
</evidence>
<proteinExistence type="predicted"/>
<dbReference type="RefSeq" id="WP_126616310.1">
    <property type="nucleotide sequence ID" value="NZ_CP034562.1"/>
</dbReference>
<dbReference type="EMBL" id="CP034562">
    <property type="protein sequence ID" value="AZQ63556.1"/>
    <property type="molecule type" value="Genomic_DNA"/>
</dbReference>
<evidence type="ECO:0000313" key="2">
    <source>
        <dbReference type="EMBL" id="AZQ63556.1"/>
    </source>
</evidence>
<organism evidence="2 3">
    <name type="scientific">Flammeovirga pectinis</name>
    <dbReference type="NCBI Taxonomy" id="2494373"/>
    <lineage>
        <taxon>Bacteria</taxon>
        <taxon>Pseudomonadati</taxon>
        <taxon>Bacteroidota</taxon>
        <taxon>Cytophagia</taxon>
        <taxon>Cytophagales</taxon>
        <taxon>Flammeovirgaceae</taxon>
        <taxon>Flammeovirga</taxon>
    </lineage>
</organism>
<feature type="signal peptide" evidence="1">
    <location>
        <begin position="1"/>
        <end position="22"/>
    </location>
</feature>
<evidence type="ECO:0000313" key="3">
    <source>
        <dbReference type="Proteomes" id="UP000267268"/>
    </source>
</evidence>
<dbReference type="OrthoDB" id="980545at2"/>
<protein>
    <recommendedName>
        <fullName evidence="4">YARHG domain-containing protein</fullName>
    </recommendedName>
</protein>
<reference evidence="2 3" key="1">
    <citation type="submission" date="2018-12" db="EMBL/GenBank/DDBJ databases">
        <title>Flammeovirga pectinis sp. nov., isolated from the gut of the Korean scallop, Patinopecten yessoensis.</title>
        <authorList>
            <person name="Bae J.-W."/>
            <person name="Jeong Y.-S."/>
            <person name="Kang W."/>
        </authorList>
    </citation>
    <scope>NUCLEOTIDE SEQUENCE [LARGE SCALE GENOMIC DNA]</scope>
    <source>
        <strain evidence="2 3">L12M1</strain>
    </source>
</reference>
<name>A0A3Q9FQC9_9BACT</name>